<evidence type="ECO:0000259" key="9">
    <source>
        <dbReference type="Pfam" id="PF03175"/>
    </source>
</evidence>
<comment type="catalytic activity">
    <reaction evidence="8">
        <text>DNA(n) + a 2'-deoxyribonucleoside 5'-triphosphate = DNA(n+1) + diphosphate</text>
        <dbReference type="Rhea" id="RHEA:22508"/>
        <dbReference type="Rhea" id="RHEA-COMP:17339"/>
        <dbReference type="Rhea" id="RHEA-COMP:17340"/>
        <dbReference type="ChEBI" id="CHEBI:33019"/>
        <dbReference type="ChEBI" id="CHEBI:61560"/>
        <dbReference type="ChEBI" id="CHEBI:173112"/>
        <dbReference type="EC" id="2.7.7.7"/>
    </reaction>
</comment>
<keyword evidence="5" id="KW-0235">DNA replication</keyword>
<keyword evidence="4" id="KW-0548">Nucleotidyltransferase</keyword>
<evidence type="ECO:0000256" key="8">
    <source>
        <dbReference type="ARBA" id="ARBA00049244"/>
    </source>
</evidence>
<accession>A0A9N9SMM2</accession>
<evidence type="ECO:0000313" key="10">
    <source>
        <dbReference type="EMBL" id="CAG9825653.1"/>
    </source>
</evidence>
<evidence type="ECO:0000256" key="2">
    <source>
        <dbReference type="ARBA" id="ARBA00012417"/>
    </source>
</evidence>
<dbReference type="PANTHER" id="PTHR33327">
    <property type="entry name" value="ENDONUCLEASE"/>
    <property type="match status" value="1"/>
</dbReference>
<protein>
    <recommendedName>
        <fullName evidence="2">DNA-directed DNA polymerase</fullName>
        <ecNumber evidence="2">2.7.7.7</ecNumber>
    </recommendedName>
</protein>
<dbReference type="SUPFAM" id="SSF56672">
    <property type="entry name" value="DNA/RNA polymerases"/>
    <property type="match status" value="1"/>
</dbReference>
<dbReference type="EMBL" id="OU896715">
    <property type="protein sequence ID" value="CAG9825653.1"/>
    <property type="molecule type" value="Genomic_DNA"/>
</dbReference>
<dbReference type="AlphaFoldDB" id="A0A9N9SMM2"/>
<keyword evidence="11" id="KW-1185">Reference proteome</keyword>
<dbReference type="GO" id="GO:0000166">
    <property type="term" value="F:nucleotide binding"/>
    <property type="evidence" value="ECO:0007669"/>
    <property type="project" value="InterPro"/>
</dbReference>
<organism evidence="10 11">
    <name type="scientific">Phaedon cochleariae</name>
    <name type="common">Mustard beetle</name>
    <dbReference type="NCBI Taxonomy" id="80249"/>
    <lineage>
        <taxon>Eukaryota</taxon>
        <taxon>Metazoa</taxon>
        <taxon>Ecdysozoa</taxon>
        <taxon>Arthropoda</taxon>
        <taxon>Hexapoda</taxon>
        <taxon>Insecta</taxon>
        <taxon>Pterygota</taxon>
        <taxon>Neoptera</taxon>
        <taxon>Endopterygota</taxon>
        <taxon>Coleoptera</taxon>
        <taxon>Polyphaga</taxon>
        <taxon>Cucujiformia</taxon>
        <taxon>Chrysomeloidea</taxon>
        <taxon>Chrysomelidae</taxon>
        <taxon>Chrysomelinae</taxon>
        <taxon>Chrysomelini</taxon>
        <taxon>Phaedon</taxon>
    </lineage>
</organism>
<gene>
    <name evidence="10" type="ORF">PHAECO_LOCUS12899</name>
</gene>
<dbReference type="EC" id="2.7.7.7" evidence="2"/>
<evidence type="ECO:0000256" key="4">
    <source>
        <dbReference type="ARBA" id="ARBA00022695"/>
    </source>
</evidence>
<keyword evidence="3" id="KW-0808">Transferase</keyword>
<reference evidence="10" key="1">
    <citation type="submission" date="2022-01" db="EMBL/GenBank/DDBJ databases">
        <authorList>
            <person name="King R."/>
        </authorList>
    </citation>
    <scope>NUCLEOTIDE SEQUENCE</scope>
</reference>
<comment type="similarity">
    <text evidence="1">Belongs to the DNA polymerase type-B family.</text>
</comment>
<dbReference type="Proteomes" id="UP001153737">
    <property type="component" value="Chromosome 9"/>
</dbReference>
<reference evidence="10" key="2">
    <citation type="submission" date="2022-10" db="EMBL/GenBank/DDBJ databases">
        <authorList>
            <consortium name="ENA_rothamsted_submissions"/>
            <consortium name="culmorum"/>
            <person name="King R."/>
        </authorList>
    </citation>
    <scope>NUCLEOTIDE SEQUENCE</scope>
</reference>
<evidence type="ECO:0000256" key="7">
    <source>
        <dbReference type="ARBA" id="ARBA00023125"/>
    </source>
</evidence>
<evidence type="ECO:0000256" key="3">
    <source>
        <dbReference type="ARBA" id="ARBA00022679"/>
    </source>
</evidence>
<keyword evidence="6" id="KW-0239">DNA-directed DNA polymerase</keyword>
<evidence type="ECO:0000256" key="1">
    <source>
        <dbReference type="ARBA" id="ARBA00005755"/>
    </source>
</evidence>
<dbReference type="GO" id="GO:0003677">
    <property type="term" value="F:DNA binding"/>
    <property type="evidence" value="ECO:0007669"/>
    <property type="project" value="UniProtKB-KW"/>
</dbReference>
<sequence>MIKLGGNQLTENFTKTLWMDRLPQQVQVALAAADGLNNNALAKLADKVVEIQRNSMPGQIMSISPTQGNSDLDHRIDDITKQVQISHVEDDLHKDFSFCAIHRKPPGSKMAKLLTTLNHEKEYIIHYVDLNKASANGLKLTKIHRVAKFEQSSWLKPYIDLNTGLRAAATNTFEKNLYKLMDNAVFGKTMKNIREHRVVKSCRS</sequence>
<name>A0A9N9SMM2_PHACE</name>
<proteinExistence type="inferred from homology"/>
<dbReference type="InterPro" id="IPR004868">
    <property type="entry name" value="DNA-dir_DNA_pol_B_mt/vir"/>
</dbReference>
<dbReference type="Pfam" id="PF03175">
    <property type="entry name" value="DNA_pol_B_2"/>
    <property type="match status" value="1"/>
</dbReference>
<feature type="domain" description="DNA-directed DNA polymerase family B mitochondria/virus" evidence="9">
    <location>
        <begin position="55"/>
        <end position="194"/>
    </location>
</feature>
<dbReference type="InterPro" id="IPR043502">
    <property type="entry name" value="DNA/RNA_pol_sf"/>
</dbReference>
<keyword evidence="7" id="KW-0238">DNA-binding</keyword>
<dbReference type="PANTHER" id="PTHR33327:SF3">
    <property type="entry name" value="RNA-DIRECTED DNA POLYMERASE"/>
    <property type="match status" value="1"/>
</dbReference>
<evidence type="ECO:0000256" key="6">
    <source>
        <dbReference type="ARBA" id="ARBA00022932"/>
    </source>
</evidence>
<dbReference type="GO" id="GO:0006260">
    <property type="term" value="P:DNA replication"/>
    <property type="evidence" value="ECO:0007669"/>
    <property type="project" value="UniProtKB-KW"/>
</dbReference>
<evidence type="ECO:0000313" key="11">
    <source>
        <dbReference type="Proteomes" id="UP001153737"/>
    </source>
</evidence>
<dbReference type="GO" id="GO:0003887">
    <property type="term" value="F:DNA-directed DNA polymerase activity"/>
    <property type="evidence" value="ECO:0007669"/>
    <property type="project" value="UniProtKB-KW"/>
</dbReference>
<dbReference type="OrthoDB" id="6602337at2759"/>
<evidence type="ECO:0000256" key="5">
    <source>
        <dbReference type="ARBA" id="ARBA00022705"/>
    </source>
</evidence>